<name>A0A1D2MNL1_ORCCI</name>
<comment type="similarity">
    <text evidence="3">Belongs to the GST superfamily. Sigma family.</text>
</comment>
<dbReference type="CDD" id="cd03039">
    <property type="entry name" value="GST_N_Sigma_like"/>
    <property type="match status" value="1"/>
</dbReference>
<dbReference type="OrthoDB" id="414243at2759"/>
<dbReference type="InterPro" id="IPR040079">
    <property type="entry name" value="Glutathione_S-Trfase"/>
</dbReference>
<feature type="domain" description="GST C-terminal" evidence="6">
    <location>
        <begin position="137"/>
        <end position="261"/>
    </location>
</feature>
<dbReference type="EC" id="2.5.1.18" evidence="1"/>
<organism evidence="7 8">
    <name type="scientific">Orchesella cincta</name>
    <name type="common">Springtail</name>
    <name type="synonym">Podura cincta</name>
    <dbReference type="NCBI Taxonomy" id="48709"/>
    <lineage>
        <taxon>Eukaryota</taxon>
        <taxon>Metazoa</taxon>
        <taxon>Ecdysozoa</taxon>
        <taxon>Arthropoda</taxon>
        <taxon>Hexapoda</taxon>
        <taxon>Collembola</taxon>
        <taxon>Entomobryomorpha</taxon>
        <taxon>Entomobryoidea</taxon>
        <taxon>Orchesellidae</taxon>
        <taxon>Orchesellinae</taxon>
        <taxon>Orchesella</taxon>
    </lineage>
</organism>
<dbReference type="GO" id="GO:0004364">
    <property type="term" value="F:glutathione transferase activity"/>
    <property type="evidence" value="ECO:0007669"/>
    <property type="project" value="UniProtKB-EC"/>
</dbReference>
<sequence length="261" mass="29571">MFISRGKSLLSLAGKVLLARSTPASNASSMKLGIFSPSLFPHKRFSTGSAQCATIKLDYFNIRGFAEPIRMVLHCGGIKFEDVRSPLPSWPPKMAESDKAKYRWGQVPMVSIDGKELYQSLAITRFFARQCGLVPQDPYLAALCDEYVDTQREILIAWVPAVFADTASKKRLLCEEIYRLTTPRYLNVLEKIIKESSSGEHLVGDKLTWADIYMAYVFDHVEKLTEFDVIKKHPSIKKACDAVWNEPNIKKWKDSRPATPY</sequence>
<dbReference type="InterPro" id="IPR050213">
    <property type="entry name" value="GST_superfamily"/>
</dbReference>
<dbReference type="EMBL" id="LJIJ01000780">
    <property type="protein sequence ID" value="ODM94627.1"/>
    <property type="molecule type" value="Genomic_DNA"/>
</dbReference>
<comment type="caution">
    <text evidence="7">The sequence shown here is derived from an EMBL/GenBank/DDBJ whole genome shotgun (WGS) entry which is preliminary data.</text>
</comment>
<dbReference type="PROSITE" id="PS50404">
    <property type="entry name" value="GST_NTER"/>
    <property type="match status" value="1"/>
</dbReference>
<dbReference type="Pfam" id="PF02798">
    <property type="entry name" value="GST_N"/>
    <property type="match status" value="1"/>
</dbReference>
<dbReference type="Pfam" id="PF14497">
    <property type="entry name" value="GST_C_3"/>
    <property type="match status" value="1"/>
</dbReference>
<dbReference type="PANTHER" id="PTHR11571:SF224">
    <property type="entry name" value="HEMATOPOIETIC PROSTAGLANDIN D SYNTHASE"/>
    <property type="match status" value="1"/>
</dbReference>
<dbReference type="GO" id="GO:0006749">
    <property type="term" value="P:glutathione metabolic process"/>
    <property type="evidence" value="ECO:0007669"/>
    <property type="project" value="TreeGrafter"/>
</dbReference>
<dbReference type="AlphaFoldDB" id="A0A1D2MNL1"/>
<evidence type="ECO:0000313" key="7">
    <source>
        <dbReference type="EMBL" id="ODM94627.1"/>
    </source>
</evidence>
<keyword evidence="8" id="KW-1185">Reference proteome</keyword>
<evidence type="ECO:0000256" key="3">
    <source>
        <dbReference type="ARBA" id="ARBA00038317"/>
    </source>
</evidence>
<evidence type="ECO:0000256" key="2">
    <source>
        <dbReference type="ARBA" id="ARBA00022679"/>
    </source>
</evidence>
<proteinExistence type="inferred from homology"/>
<dbReference type="STRING" id="48709.A0A1D2MNL1"/>
<dbReference type="PROSITE" id="PS50405">
    <property type="entry name" value="GST_CTER"/>
    <property type="match status" value="1"/>
</dbReference>
<dbReference type="OMA" id="ECIATRV"/>
<accession>A0A1D2MNL1</accession>
<evidence type="ECO:0000256" key="1">
    <source>
        <dbReference type="ARBA" id="ARBA00012452"/>
    </source>
</evidence>
<feature type="domain" description="GST N-terminal" evidence="5">
    <location>
        <begin position="53"/>
        <end position="135"/>
    </location>
</feature>
<dbReference type="Gene3D" id="1.20.1050.10">
    <property type="match status" value="1"/>
</dbReference>
<reference evidence="7 8" key="1">
    <citation type="journal article" date="2016" name="Genome Biol. Evol.">
        <title>Gene Family Evolution Reflects Adaptation to Soil Environmental Stressors in the Genome of the Collembolan Orchesella cincta.</title>
        <authorList>
            <person name="Faddeeva-Vakhrusheva A."/>
            <person name="Derks M.F."/>
            <person name="Anvar S.Y."/>
            <person name="Agamennone V."/>
            <person name="Suring W."/>
            <person name="Smit S."/>
            <person name="van Straalen N.M."/>
            <person name="Roelofs D."/>
        </authorList>
    </citation>
    <scope>NUCLEOTIDE SEQUENCE [LARGE SCALE GENOMIC DNA]</scope>
    <source>
        <tissue evidence="7">Mixed pool</tissue>
    </source>
</reference>
<evidence type="ECO:0000259" key="6">
    <source>
        <dbReference type="PROSITE" id="PS50405"/>
    </source>
</evidence>
<dbReference type="CDD" id="cd03192">
    <property type="entry name" value="GST_C_Sigma_like"/>
    <property type="match status" value="1"/>
</dbReference>
<dbReference type="Proteomes" id="UP000094527">
    <property type="component" value="Unassembled WGS sequence"/>
</dbReference>
<gene>
    <name evidence="7" type="ORF">Ocin01_12058</name>
</gene>
<protein>
    <recommendedName>
        <fullName evidence="1">glutathione transferase</fullName>
        <ecNumber evidence="1">2.5.1.18</ecNumber>
    </recommendedName>
</protein>
<dbReference type="InterPro" id="IPR036249">
    <property type="entry name" value="Thioredoxin-like_sf"/>
</dbReference>
<dbReference type="SFLD" id="SFLDG00363">
    <property type="entry name" value="AMPS_(cytGST):_Alpha-__Mu-__Pi"/>
    <property type="match status" value="1"/>
</dbReference>
<dbReference type="SFLD" id="SFLDS00019">
    <property type="entry name" value="Glutathione_Transferase_(cytos"/>
    <property type="match status" value="1"/>
</dbReference>
<dbReference type="SUPFAM" id="SSF52833">
    <property type="entry name" value="Thioredoxin-like"/>
    <property type="match status" value="1"/>
</dbReference>
<evidence type="ECO:0000256" key="4">
    <source>
        <dbReference type="ARBA" id="ARBA00047960"/>
    </source>
</evidence>
<dbReference type="PANTHER" id="PTHR11571">
    <property type="entry name" value="GLUTATHIONE S-TRANSFERASE"/>
    <property type="match status" value="1"/>
</dbReference>
<dbReference type="InterPro" id="IPR004046">
    <property type="entry name" value="GST_C"/>
</dbReference>
<comment type="catalytic activity">
    <reaction evidence="4">
        <text>RX + glutathione = an S-substituted glutathione + a halide anion + H(+)</text>
        <dbReference type="Rhea" id="RHEA:16437"/>
        <dbReference type="ChEBI" id="CHEBI:15378"/>
        <dbReference type="ChEBI" id="CHEBI:16042"/>
        <dbReference type="ChEBI" id="CHEBI:17792"/>
        <dbReference type="ChEBI" id="CHEBI:57925"/>
        <dbReference type="ChEBI" id="CHEBI:90779"/>
        <dbReference type="EC" id="2.5.1.18"/>
    </reaction>
</comment>
<evidence type="ECO:0000313" key="8">
    <source>
        <dbReference type="Proteomes" id="UP000094527"/>
    </source>
</evidence>
<dbReference type="SUPFAM" id="SSF47616">
    <property type="entry name" value="GST C-terminal domain-like"/>
    <property type="match status" value="1"/>
</dbReference>
<dbReference type="InterPro" id="IPR004045">
    <property type="entry name" value="Glutathione_S-Trfase_N"/>
</dbReference>
<dbReference type="InterPro" id="IPR010987">
    <property type="entry name" value="Glutathione-S-Trfase_C-like"/>
</dbReference>
<evidence type="ECO:0000259" key="5">
    <source>
        <dbReference type="PROSITE" id="PS50404"/>
    </source>
</evidence>
<keyword evidence="2 7" id="KW-0808">Transferase</keyword>
<dbReference type="FunFam" id="1.20.1050.10:FF:000030">
    <property type="entry name" value="Glutathione S-transferase S1"/>
    <property type="match status" value="1"/>
</dbReference>
<dbReference type="InterPro" id="IPR036282">
    <property type="entry name" value="Glutathione-S-Trfase_C_sf"/>
</dbReference>
<dbReference type="SFLD" id="SFLDG01205">
    <property type="entry name" value="AMPS.1"/>
    <property type="match status" value="1"/>
</dbReference>
<dbReference type="Gene3D" id="3.40.30.10">
    <property type="entry name" value="Glutaredoxin"/>
    <property type="match status" value="1"/>
</dbReference>